<keyword evidence="3" id="KW-1185">Reference proteome</keyword>
<dbReference type="Proteomes" id="UP001218788">
    <property type="component" value="Unassembled WGS sequence"/>
</dbReference>
<dbReference type="InterPro" id="IPR013498">
    <property type="entry name" value="Topo_IA_Znf"/>
</dbReference>
<feature type="domain" description="DNA topoisomerase type IA zn finger" evidence="1">
    <location>
        <begin position="70"/>
        <end position="105"/>
    </location>
</feature>
<sequence>MSKIDHSLFAAHEHALEQQFGQCPDCGKDLRVRNSKTGPFIGCSGYPQCHYAKPLHDTQTTTLKVMEDSRCVECGAAMAIKKGRYGMFIGCTNFPECHHIENAKPQSDTTVTCPKCHDGHLIDRTNKYGKRFFACNRYPACRYVVNFAPVQKPCPDCNWQILIEKKGRLACPQPLCGYTEPKDEATSQE</sequence>
<dbReference type="PANTHER" id="PTHR42785:SF1">
    <property type="entry name" value="DNA TOPOISOMERASE"/>
    <property type="match status" value="1"/>
</dbReference>
<feature type="domain" description="DNA topoisomerase type IA zn finger" evidence="1">
    <location>
        <begin position="153"/>
        <end position="182"/>
    </location>
</feature>
<dbReference type="SUPFAM" id="SSF57783">
    <property type="entry name" value="Zinc beta-ribbon"/>
    <property type="match status" value="3"/>
</dbReference>
<feature type="domain" description="DNA topoisomerase type IA zn finger" evidence="1">
    <location>
        <begin position="21"/>
        <end position="56"/>
    </location>
</feature>
<evidence type="ECO:0000313" key="3">
    <source>
        <dbReference type="Proteomes" id="UP001218788"/>
    </source>
</evidence>
<organism evidence="2 3">
    <name type="scientific">Alteromonas gilva</name>
    <dbReference type="NCBI Taxonomy" id="2987522"/>
    <lineage>
        <taxon>Bacteria</taxon>
        <taxon>Pseudomonadati</taxon>
        <taxon>Pseudomonadota</taxon>
        <taxon>Gammaproteobacteria</taxon>
        <taxon>Alteromonadales</taxon>
        <taxon>Alteromonadaceae</taxon>
        <taxon>Alteromonas/Salinimonas group</taxon>
        <taxon>Alteromonas</taxon>
    </lineage>
</organism>
<dbReference type="InterPro" id="IPR000380">
    <property type="entry name" value="Topo_IA"/>
</dbReference>
<evidence type="ECO:0000259" key="1">
    <source>
        <dbReference type="Pfam" id="PF01396"/>
    </source>
</evidence>
<dbReference type="GO" id="GO:0003677">
    <property type="term" value="F:DNA binding"/>
    <property type="evidence" value="ECO:0007669"/>
    <property type="project" value="UniProtKB-KW"/>
</dbReference>
<dbReference type="PANTHER" id="PTHR42785">
    <property type="entry name" value="DNA TOPOISOMERASE, TYPE IA, CORE"/>
    <property type="match status" value="1"/>
</dbReference>
<comment type="caution">
    <text evidence="2">The sequence shown here is derived from an EMBL/GenBank/DDBJ whole genome shotgun (WGS) entry which is preliminary data.</text>
</comment>
<proteinExistence type="predicted"/>
<dbReference type="EMBL" id="JAQQXP010000001">
    <property type="protein sequence ID" value="MDC8829135.1"/>
    <property type="molecule type" value="Genomic_DNA"/>
</dbReference>
<reference evidence="2 3" key="1">
    <citation type="submission" date="2022-10" db="EMBL/GenBank/DDBJ databases">
        <title>Alteromonas sp. chi3 Genome sequencing.</title>
        <authorList>
            <person name="Park S."/>
        </authorList>
    </citation>
    <scope>NUCLEOTIDE SEQUENCE [LARGE SCALE GENOMIC DNA]</scope>
    <source>
        <strain evidence="3">chi3</strain>
    </source>
</reference>
<protein>
    <submittedName>
        <fullName evidence="2">Topoisomerase DNA-binding C4 zinc finger domain-containing protein</fullName>
    </submittedName>
</protein>
<keyword evidence="2" id="KW-0238">DNA-binding</keyword>
<accession>A0ABT5KWI2</accession>
<dbReference type="Gene3D" id="3.30.65.10">
    <property type="entry name" value="Bacterial Topoisomerase I, domain 1"/>
    <property type="match status" value="3"/>
</dbReference>
<dbReference type="RefSeq" id="WP_273637508.1">
    <property type="nucleotide sequence ID" value="NZ_JAQQXP010000001.1"/>
</dbReference>
<feature type="domain" description="DNA topoisomerase type IA zn finger" evidence="1">
    <location>
        <begin position="111"/>
        <end position="147"/>
    </location>
</feature>
<evidence type="ECO:0000313" key="2">
    <source>
        <dbReference type="EMBL" id="MDC8829135.1"/>
    </source>
</evidence>
<gene>
    <name evidence="2" type="ORF">OIK42_00040</name>
</gene>
<name>A0ABT5KWI2_9ALTE</name>
<dbReference type="Pfam" id="PF01396">
    <property type="entry name" value="Zn_ribbon_Top1"/>
    <property type="match status" value="4"/>
</dbReference>